<dbReference type="OrthoDB" id="9784166at2"/>
<dbReference type="Proteomes" id="UP000013785">
    <property type="component" value="Unassembled WGS sequence"/>
</dbReference>
<feature type="domain" description="Gcp-like" evidence="1">
    <location>
        <begin position="30"/>
        <end position="225"/>
    </location>
</feature>
<dbReference type="HOGENOM" id="CLU_064886_0_1_9"/>
<reference evidence="2 3" key="1">
    <citation type="submission" date="2013-02" db="EMBL/GenBank/DDBJ databases">
        <title>The Genome Sequence of Enterococcus phoeniculicola BAA-412.</title>
        <authorList>
            <consortium name="The Broad Institute Genome Sequencing Platform"/>
            <consortium name="The Broad Institute Genome Sequencing Center for Infectious Disease"/>
            <person name="Earl A.M."/>
            <person name="Gilmore M.S."/>
            <person name="Lebreton F."/>
            <person name="Walker B."/>
            <person name="Young S.K."/>
            <person name="Zeng Q."/>
            <person name="Gargeya S."/>
            <person name="Fitzgerald M."/>
            <person name="Haas B."/>
            <person name="Abouelleil A."/>
            <person name="Alvarado L."/>
            <person name="Arachchi H.M."/>
            <person name="Berlin A.M."/>
            <person name="Chapman S.B."/>
            <person name="Dewar J."/>
            <person name="Goldberg J."/>
            <person name="Griggs A."/>
            <person name="Gujja S."/>
            <person name="Hansen M."/>
            <person name="Howarth C."/>
            <person name="Imamovic A."/>
            <person name="Larimer J."/>
            <person name="McCowan C."/>
            <person name="Murphy C."/>
            <person name="Neiman D."/>
            <person name="Pearson M."/>
            <person name="Priest M."/>
            <person name="Roberts A."/>
            <person name="Saif S."/>
            <person name="Shea T."/>
            <person name="Sisk P."/>
            <person name="Sykes S."/>
            <person name="Wortman J."/>
            <person name="Nusbaum C."/>
            <person name="Birren B."/>
        </authorList>
    </citation>
    <scope>NUCLEOTIDE SEQUENCE [LARGE SCALE GENOMIC DNA]</scope>
    <source>
        <strain evidence="2 3">ATCC BAA-412</strain>
    </source>
</reference>
<dbReference type="PANTHER" id="PTHR11735">
    <property type="entry name" value="TRNA N6-ADENOSINE THREONYLCARBAMOYLTRANSFERASE"/>
    <property type="match status" value="1"/>
</dbReference>
<protein>
    <submittedName>
        <fullName evidence="2">Universal bacterial protein YeaZ</fullName>
    </submittedName>
</protein>
<dbReference type="STRING" id="154621.RV11_GL000429"/>
<comment type="caution">
    <text evidence="2">The sequence shown here is derived from an EMBL/GenBank/DDBJ whole genome shotgun (WGS) entry which is preliminary data.</text>
</comment>
<gene>
    <name evidence="2" type="ORF">UC3_00628</name>
</gene>
<dbReference type="Pfam" id="PF00814">
    <property type="entry name" value="TsaD"/>
    <property type="match status" value="1"/>
</dbReference>
<dbReference type="RefSeq" id="WP_010767301.1">
    <property type="nucleotide sequence ID" value="NZ_ASWE01000004.1"/>
</dbReference>
<dbReference type="GO" id="GO:0002949">
    <property type="term" value="P:tRNA threonylcarbamoyladenosine modification"/>
    <property type="evidence" value="ECO:0007669"/>
    <property type="project" value="InterPro"/>
</dbReference>
<evidence type="ECO:0000313" key="3">
    <source>
        <dbReference type="Proteomes" id="UP000013785"/>
    </source>
</evidence>
<accession>R3X0S6</accession>
<proteinExistence type="predicted"/>
<dbReference type="InterPro" id="IPR000905">
    <property type="entry name" value="Gcp-like_dom"/>
</dbReference>
<dbReference type="EMBL" id="AJAT01000008">
    <property type="protein sequence ID" value="EOL47625.1"/>
    <property type="molecule type" value="Genomic_DNA"/>
</dbReference>
<name>R3X0S6_9ENTE</name>
<dbReference type="PATRIC" id="fig|1158610.3.peg.604"/>
<dbReference type="eggNOG" id="COG1214">
    <property type="taxonomic scope" value="Bacteria"/>
</dbReference>
<dbReference type="Gene3D" id="3.30.420.40">
    <property type="match status" value="2"/>
</dbReference>
<organism evidence="2 3">
    <name type="scientific">Enterococcus phoeniculicola ATCC BAA-412</name>
    <dbReference type="NCBI Taxonomy" id="1158610"/>
    <lineage>
        <taxon>Bacteria</taxon>
        <taxon>Bacillati</taxon>
        <taxon>Bacillota</taxon>
        <taxon>Bacilli</taxon>
        <taxon>Lactobacillales</taxon>
        <taxon>Enterococcaceae</taxon>
        <taxon>Enterococcus</taxon>
    </lineage>
</organism>
<dbReference type="NCBIfam" id="TIGR03725">
    <property type="entry name" value="T6A_YeaZ"/>
    <property type="match status" value="1"/>
</dbReference>
<dbReference type="PANTHER" id="PTHR11735:SF11">
    <property type="entry name" value="TRNA THREONYLCARBAMOYLADENOSINE BIOSYNTHESIS PROTEIN TSAB"/>
    <property type="match status" value="1"/>
</dbReference>
<dbReference type="AlphaFoldDB" id="R3X0S6"/>
<dbReference type="GO" id="GO:0005829">
    <property type="term" value="C:cytosol"/>
    <property type="evidence" value="ECO:0007669"/>
    <property type="project" value="TreeGrafter"/>
</dbReference>
<dbReference type="CDD" id="cd24032">
    <property type="entry name" value="ASKHA_NBD_TsaB"/>
    <property type="match status" value="1"/>
</dbReference>
<dbReference type="InterPro" id="IPR022496">
    <property type="entry name" value="T6A_TsaB"/>
</dbReference>
<keyword evidence="3" id="KW-1185">Reference proteome</keyword>
<evidence type="ECO:0000313" key="2">
    <source>
        <dbReference type="EMBL" id="EOL47625.1"/>
    </source>
</evidence>
<sequence>MSILAIDTSNQTLAIGIIEDGKIVGQIQTTVKKNHSLTLMPAIDSLMQSVEKKTSAIDRVVVAQGPGSYTGLRIGVTTAKTLAYTLKKELVGVSSLATIAANCVNQGGLIVPIFDARRRNVYAGIYQWENGQLICRKEDRHIAMDRLLDELSEIKESIYFVGSDVGNFVEDIEEKLPHAKRNTVALWDIPNGITLAELGENATPTADVQSFLPNYLKRVEAEEKWLETHVPGDEAYVEKV</sequence>
<dbReference type="InterPro" id="IPR043129">
    <property type="entry name" value="ATPase_NBD"/>
</dbReference>
<dbReference type="SUPFAM" id="SSF53067">
    <property type="entry name" value="Actin-like ATPase domain"/>
    <property type="match status" value="2"/>
</dbReference>
<evidence type="ECO:0000259" key="1">
    <source>
        <dbReference type="Pfam" id="PF00814"/>
    </source>
</evidence>